<protein>
    <submittedName>
        <fullName evidence="6">Helix-turn-helix transcriptional regulator</fullName>
    </submittedName>
</protein>
<evidence type="ECO:0000256" key="4">
    <source>
        <dbReference type="SAM" id="MobiDB-lite"/>
    </source>
</evidence>
<dbReference type="PROSITE" id="PS00041">
    <property type="entry name" value="HTH_ARAC_FAMILY_1"/>
    <property type="match status" value="1"/>
</dbReference>
<dbReference type="GO" id="GO:0043565">
    <property type="term" value="F:sequence-specific DNA binding"/>
    <property type="evidence" value="ECO:0007669"/>
    <property type="project" value="InterPro"/>
</dbReference>
<keyword evidence="7" id="KW-1185">Reference proteome</keyword>
<dbReference type="Proteomes" id="UP000578686">
    <property type="component" value="Unassembled WGS sequence"/>
</dbReference>
<dbReference type="SMART" id="SM00342">
    <property type="entry name" value="HTH_ARAC"/>
    <property type="match status" value="1"/>
</dbReference>
<dbReference type="Pfam" id="PF12833">
    <property type="entry name" value="HTH_18"/>
    <property type="match status" value="1"/>
</dbReference>
<reference evidence="6 7" key="1">
    <citation type="submission" date="2020-03" db="EMBL/GenBank/DDBJ databases">
        <title>Draft genome of Streptomyces sp. ventii, isolated from the Axial Seamount in the Pacific Ocean, and resequencing of the two type strains Streptomyces lonarensis strain NCL 716 and Streptomyces bohaiensis strain 11A07.</title>
        <authorList>
            <person name="Loughran R.M."/>
            <person name="Pfannmuller K.M."/>
            <person name="Wasson B.J."/>
            <person name="Deadmond M.C."/>
            <person name="Paddock B.E."/>
            <person name="Koyack M.J."/>
            <person name="Gallegos D.A."/>
            <person name="Mitchell E.A."/>
            <person name="Ushijima B."/>
            <person name="Saw J.H."/>
            <person name="Mcphail K.L."/>
            <person name="Videau P."/>
        </authorList>
    </citation>
    <scope>NUCLEOTIDE SEQUENCE [LARGE SCALE GENOMIC DNA]</scope>
    <source>
        <strain evidence="6 7">NCL716</strain>
    </source>
</reference>
<evidence type="ECO:0000256" key="3">
    <source>
        <dbReference type="ARBA" id="ARBA00023163"/>
    </source>
</evidence>
<dbReference type="AlphaFoldDB" id="A0A7X6HYI6"/>
<keyword evidence="1" id="KW-0805">Transcription regulation</keyword>
<dbReference type="PANTHER" id="PTHR46796">
    <property type="entry name" value="HTH-TYPE TRANSCRIPTIONAL ACTIVATOR RHAS-RELATED"/>
    <property type="match status" value="1"/>
</dbReference>
<dbReference type="InterPro" id="IPR018062">
    <property type="entry name" value="HTH_AraC-typ_CS"/>
</dbReference>
<dbReference type="InterPro" id="IPR018060">
    <property type="entry name" value="HTH_AraC"/>
</dbReference>
<evidence type="ECO:0000259" key="5">
    <source>
        <dbReference type="PROSITE" id="PS01124"/>
    </source>
</evidence>
<dbReference type="Gene3D" id="1.10.10.60">
    <property type="entry name" value="Homeodomain-like"/>
    <property type="match status" value="1"/>
</dbReference>
<keyword evidence="2" id="KW-0238">DNA-binding</keyword>
<name>A0A7X6HYI6_9ACTN</name>
<dbReference type="PROSITE" id="PS01124">
    <property type="entry name" value="HTH_ARAC_FAMILY_2"/>
    <property type="match status" value="1"/>
</dbReference>
<dbReference type="InterPro" id="IPR020449">
    <property type="entry name" value="Tscrpt_reg_AraC-type_HTH"/>
</dbReference>
<dbReference type="InterPro" id="IPR050204">
    <property type="entry name" value="AraC_XylS_family_regulators"/>
</dbReference>
<evidence type="ECO:0000313" key="7">
    <source>
        <dbReference type="Proteomes" id="UP000578686"/>
    </source>
</evidence>
<organism evidence="6 7">
    <name type="scientific">Streptomyces lonarensis</name>
    <dbReference type="NCBI Taxonomy" id="700599"/>
    <lineage>
        <taxon>Bacteria</taxon>
        <taxon>Bacillati</taxon>
        <taxon>Actinomycetota</taxon>
        <taxon>Actinomycetes</taxon>
        <taxon>Kitasatosporales</taxon>
        <taxon>Streptomycetaceae</taxon>
        <taxon>Streptomyces</taxon>
    </lineage>
</organism>
<accession>A0A7X6HYI6</accession>
<feature type="region of interest" description="Disordered" evidence="4">
    <location>
        <begin position="1"/>
        <end position="24"/>
    </location>
</feature>
<dbReference type="RefSeq" id="WP_167968905.1">
    <property type="nucleotide sequence ID" value="NZ_JAAVJD010000044.1"/>
</dbReference>
<feature type="domain" description="HTH araC/xylS-type" evidence="5">
    <location>
        <begin position="190"/>
        <end position="288"/>
    </location>
</feature>
<evidence type="ECO:0000256" key="1">
    <source>
        <dbReference type="ARBA" id="ARBA00023015"/>
    </source>
</evidence>
<keyword evidence="3" id="KW-0804">Transcription</keyword>
<dbReference type="PANTHER" id="PTHR46796:SF6">
    <property type="entry name" value="ARAC SUBFAMILY"/>
    <property type="match status" value="1"/>
</dbReference>
<proteinExistence type="predicted"/>
<dbReference type="InterPro" id="IPR009057">
    <property type="entry name" value="Homeodomain-like_sf"/>
</dbReference>
<comment type="caution">
    <text evidence="6">The sequence shown here is derived from an EMBL/GenBank/DDBJ whole genome shotgun (WGS) entry which is preliminary data.</text>
</comment>
<dbReference type="GO" id="GO:0003700">
    <property type="term" value="F:DNA-binding transcription factor activity"/>
    <property type="evidence" value="ECO:0007669"/>
    <property type="project" value="InterPro"/>
</dbReference>
<sequence length="293" mass="31363">MNTVEHPESGGSRRAPPPGRQWGRLGTRVLRAPGAERAVVYRVPQLCLGILTPLRGRCRVEADGSPPRCTSLVPGEVCRVPQGQTLRFATGGTPRSPTEIAVVELAWHPVDEAGAGGPGGPGGLPPERLTTLRSFDPHLAAIAAALVDAAAAGADERYGAAAAHYLATHLLVPQTAAVPRPGGLTTHQLELVRCYVQDNLAGPITLDDLAARVRLSRYHFARRFAAAARESPLQYVTRLRVDSARRPLRTEDTPVSQVGRACGFPGADSFARAFRRHVGCSPSEFRRRARHPG</sequence>
<gene>
    <name evidence="6" type="ORF">HCN56_08575</name>
</gene>
<evidence type="ECO:0000313" key="6">
    <source>
        <dbReference type="EMBL" id="NJQ05623.1"/>
    </source>
</evidence>
<evidence type="ECO:0000256" key="2">
    <source>
        <dbReference type="ARBA" id="ARBA00023125"/>
    </source>
</evidence>
<dbReference type="SUPFAM" id="SSF46689">
    <property type="entry name" value="Homeodomain-like"/>
    <property type="match status" value="2"/>
</dbReference>
<dbReference type="EMBL" id="JAAVJD010000044">
    <property type="protein sequence ID" value="NJQ05623.1"/>
    <property type="molecule type" value="Genomic_DNA"/>
</dbReference>
<dbReference type="PRINTS" id="PR00032">
    <property type="entry name" value="HTHARAC"/>
</dbReference>